<organism evidence="3 4">
    <name type="scientific">Penicillium angulare</name>
    <dbReference type="NCBI Taxonomy" id="116970"/>
    <lineage>
        <taxon>Eukaryota</taxon>
        <taxon>Fungi</taxon>
        <taxon>Dikarya</taxon>
        <taxon>Ascomycota</taxon>
        <taxon>Pezizomycotina</taxon>
        <taxon>Eurotiomycetes</taxon>
        <taxon>Eurotiomycetidae</taxon>
        <taxon>Eurotiales</taxon>
        <taxon>Aspergillaceae</taxon>
        <taxon>Penicillium</taxon>
    </lineage>
</organism>
<name>A0A9W9FZA2_9EURO</name>
<evidence type="ECO:0000313" key="3">
    <source>
        <dbReference type="EMBL" id="KAJ5108725.1"/>
    </source>
</evidence>
<sequence>MKTSISSDVWEKKKGLIAKLYMEEEWPLKQVIKQIRSDDFNPSETQLRSRLKKWRVTKPSRQTRKKPQGTDDGDSDKDVKGSSTSPRNNRPPPMKRDTSTTSPHWTGAYHSAYVPSDIPTADHQQMKWNTSLDQQVSPTPSGEHGLVAERPSVPNYNPSPTTSSFEQSAQASPINDGLVVNTSSELTPTYAGYPLSPDSCIPSPGSTAAMPWPARSVSVDLGLNSSLYPTQWYPMPFEPITPPSGVPHSASMAPPPGYRDHMPMVVPSNPSVYPHEYGSFPGEGMEYPNGYDPKHWKRTMSLQYDFTGHPSARPDQADRKHMAVHGHPPPGMVPMPAGQPGAHNGMCAPLVPYLGQNPMAHKQHRGVGY</sequence>
<evidence type="ECO:0000256" key="1">
    <source>
        <dbReference type="SAM" id="MobiDB-lite"/>
    </source>
</evidence>
<reference evidence="3" key="1">
    <citation type="submission" date="2022-11" db="EMBL/GenBank/DDBJ databases">
        <authorList>
            <person name="Petersen C."/>
        </authorList>
    </citation>
    <scope>NUCLEOTIDE SEQUENCE</scope>
    <source>
        <strain evidence="3">IBT 30069</strain>
    </source>
</reference>
<dbReference type="Proteomes" id="UP001149165">
    <property type="component" value="Unassembled WGS sequence"/>
</dbReference>
<protein>
    <recommendedName>
        <fullName evidence="2">Clr5 domain-containing protein</fullName>
    </recommendedName>
</protein>
<proteinExistence type="predicted"/>
<feature type="domain" description="Clr5" evidence="2">
    <location>
        <begin position="7"/>
        <end position="58"/>
    </location>
</feature>
<dbReference type="Pfam" id="PF14420">
    <property type="entry name" value="Clr5"/>
    <property type="match status" value="1"/>
</dbReference>
<evidence type="ECO:0000313" key="4">
    <source>
        <dbReference type="Proteomes" id="UP001149165"/>
    </source>
</evidence>
<accession>A0A9W9FZA2</accession>
<feature type="region of interest" description="Disordered" evidence="1">
    <location>
        <begin position="37"/>
        <end position="113"/>
    </location>
</feature>
<reference evidence="3" key="2">
    <citation type="journal article" date="2023" name="IMA Fungus">
        <title>Comparative genomic study of the Penicillium genus elucidates a diverse pangenome and 15 lateral gene transfer events.</title>
        <authorList>
            <person name="Petersen C."/>
            <person name="Sorensen T."/>
            <person name="Nielsen M.R."/>
            <person name="Sondergaard T.E."/>
            <person name="Sorensen J.L."/>
            <person name="Fitzpatrick D.A."/>
            <person name="Frisvad J.C."/>
            <person name="Nielsen K.L."/>
        </authorList>
    </citation>
    <scope>NUCLEOTIDE SEQUENCE</scope>
    <source>
        <strain evidence="3">IBT 30069</strain>
    </source>
</reference>
<feature type="compositionally biased region" description="Polar residues" evidence="1">
    <location>
        <begin position="154"/>
        <end position="170"/>
    </location>
</feature>
<dbReference type="OrthoDB" id="5308957at2759"/>
<dbReference type="AlphaFoldDB" id="A0A9W9FZA2"/>
<feature type="region of interest" description="Disordered" evidence="1">
    <location>
        <begin position="132"/>
        <end position="170"/>
    </location>
</feature>
<gene>
    <name evidence="3" type="ORF">N7456_005400</name>
</gene>
<dbReference type="InterPro" id="IPR025676">
    <property type="entry name" value="Clr5_dom"/>
</dbReference>
<feature type="compositionally biased region" description="Basic residues" evidence="1">
    <location>
        <begin position="49"/>
        <end position="67"/>
    </location>
</feature>
<dbReference type="EMBL" id="JAPQKH010000003">
    <property type="protein sequence ID" value="KAJ5108725.1"/>
    <property type="molecule type" value="Genomic_DNA"/>
</dbReference>
<keyword evidence="4" id="KW-1185">Reference proteome</keyword>
<evidence type="ECO:0000259" key="2">
    <source>
        <dbReference type="Pfam" id="PF14420"/>
    </source>
</evidence>
<comment type="caution">
    <text evidence="3">The sequence shown here is derived from an EMBL/GenBank/DDBJ whole genome shotgun (WGS) entry which is preliminary data.</text>
</comment>